<evidence type="ECO:0000256" key="3">
    <source>
        <dbReference type="ARBA" id="ARBA00022692"/>
    </source>
</evidence>
<feature type="transmembrane region" description="Helical" evidence="6">
    <location>
        <begin position="23"/>
        <end position="45"/>
    </location>
</feature>
<feature type="domain" description="RDD" evidence="7">
    <location>
        <begin position="16"/>
        <end position="163"/>
    </location>
</feature>
<dbReference type="OrthoDB" id="9793824at2"/>
<dbReference type="Proteomes" id="UP000265816">
    <property type="component" value="Unassembled WGS sequence"/>
</dbReference>
<dbReference type="InterPro" id="IPR010432">
    <property type="entry name" value="RDD"/>
</dbReference>
<comment type="caution">
    <text evidence="8">The sequence shown here is derived from an EMBL/GenBank/DDBJ whole genome shotgun (WGS) entry which is preliminary data.</text>
</comment>
<comment type="subcellular location">
    <subcellularLocation>
        <location evidence="1">Cell membrane</location>
        <topology evidence="1">Multi-pass membrane protein</topology>
    </subcellularLocation>
</comment>
<dbReference type="PANTHER" id="PTHR36115">
    <property type="entry name" value="PROLINE-RICH ANTIGEN HOMOLOG-RELATED"/>
    <property type="match status" value="1"/>
</dbReference>
<evidence type="ECO:0000256" key="1">
    <source>
        <dbReference type="ARBA" id="ARBA00004651"/>
    </source>
</evidence>
<evidence type="ECO:0000256" key="4">
    <source>
        <dbReference type="ARBA" id="ARBA00022989"/>
    </source>
</evidence>
<dbReference type="GO" id="GO:0005886">
    <property type="term" value="C:plasma membrane"/>
    <property type="evidence" value="ECO:0007669"/>
    <property type="project" value="UniProtKB-SubCell"/>
</dbReference>
<evidence type="ECO:0000313" key="9">
    <source>
        <dbReference type="Proteomes" id="UP000265816"/>
    </source>
</evidence>
<keyword evidence="9" id="KW-1185">Reference proteome</keyword>
<dbReference type="Pfam" id="PF06271">
    <property type="entry name" value="RDD"/>
    <property type="match status" value="1"/>
</dbReference>
<evidence type="ECO:0000259" key="7">
    <source>
        <dbReference type="Pfam" id="PF06271"/>
    </source>
</evidence>
<keyword evidence="5 6" id="KW-0472">Membrane</keyword>
<sequence length="170" mass="19209">MELNLNESVSLEERKYGGFWIRVAAYLVDYIIVSIPMSIVFFLLFSTLSSESLDLLMNPELATSQLMLEQAIFELFGVFAIVWLICMFISILYFAGMHASKVQGTVGKMLLGLKVTDYEGNRISFWRGLGRYFAMYLSSVIFMIGFIMAGVTEKKQGLHDLIASTLVVKK</sequence>
<protein>
    <submittedName>
        <fullName evidence="8">RDD family protein</fullName>
    </submittedName>
</protein>
<name>A0A398BCB9_9BACI</name>
<organism evidence="8 9">
    <name type="scientific">Mesobacillus zeae</name>
    <dbReference type="NCBI Taxonomy" id="1917180"/>
    <lineage>
        <taxon>Bacteria</taxon>
        <taxon>Bacillati</taxon>
        <taxon>Bacillota</taxon>
        <taxon>Bacilli</taxon>
        <taxon>Bacillales</taxon>
        <taxon>Bacillaceae</taxon>
        <taxon>Mesobacillus</taxon>
    </lineage>
</organism>
<dbReference type="RefSeq" id="WP_119111391.1">
    <property type="nucleotide sequence ID" value="NZ_CBCSEO010000001.1"/>
</dbReference>
<feature type="transmembrane region" description="Helical" evidence="6">
    <location>
        <begin position="132"/>
        <end position="151"/>
    </location>
</feature>
<dbReference type="AlphaFoldDB" id="A0A398BCB9"/>
<feature type="transmembrane region" description="Helical" evidence="6">
    <location>
        <begin position="71"/>
        <end position="95"/>
    </location>
</feature>
<evidence type="ECO:0000256" key="6">
    <source>
        <dbReference type="SAM" id="Phobius"/>
    </source>
</evidence>
<dbReference type="EMBL" id="QWVT01000008">
    <property type="protein sequence ID" value="RID87819.1"/>
    <property type="molecule type" value="Genomic_DNA"/>
</dbReference>
<accession>A0A398BCB9</accession>
<evidence type="ECO:0000256" key="2">
    <source>
        <dbReference type="ARBA" id="ARBA00022475"/>
    </source>
</evidence>
<keyword evidence="4 6" id="KW-1133">Transmembrane helix</keyword>
<dbReference type="PANTHER" id="PTHR36115:SF9">
    <property type="entry name" value="LMO1584 PROTEIN"/>
    <property type="match status" value="1"/>
</dbReference>
<proteinExistence type="predicted"/>
<keyword evidence="3 6" id="KW-0812">Transmembrane</keyword>
<reference evidence="8 9" key="1">
    <citation type="submission" date="2018-08" db="EMBL/GenBank/DDBJ databases">
        <title>Bacillus jemisoniae sp. nov., Bacillus chryseoplanitiae sp. nov., Bacillus resnikiae sp. nov., and Bacillus frankliniae sp. nov., isolated from Viking spacecraft and associated surfaces.</title>
        <authorList>
            <person name="Seuylemezian A."/>
            <person name="Vaishampayan P."/>
        </authorList>
    </citation>
    <scope>NUCLEOTIDE SEQUENCE [LARGE SCALE GENOMIC DNA]</scope>
    <source>
        <strain evidence="8 9">JJ-247</strain>
    </source>
</reference>
<keyword evidence="2" id="KW-1003">Cell membrane</keyword>
<dbReference type="InterPro" id="IPR051791">
    <property type="entry name" value="Pra-immunoreactive"/>
</dbReference>
<evidence type="ECO:0000256" key="5">
    <source>
        <dbReference type="ARBA" id="ARBA00023136"/>
    </source>
</evidence>
<gene>
    <name evidence="8" type="ORF">D1970_02970</name>
</gene>
<evidence type="ECO:0000313" key="8">
    <source>
        <dbReference type="EMBL" id="RID87819.1"/>
    </source>
</evidence>